<evidence type="ECO:0000313" key="2">
    <source>
        <dbReference type="Proteomes" id="UP000176850"/>
    </source>
</evidence>
<gene>
    <name evidence="1" type="ORF">A2799_01675</name>
</gene>
<sequence length="116" mass="13359">MNQFSIEDIIKILFQNNSVERDRLLAEYLTYEDARKSDVTRILLDQFHDFTEGLAISKYQTLLKEVSEGKRQIAGDIMQQARAAVYKELEPILSGKQNDTQEIQAIQDKIHTLASN</sequence>
<comment type="caution">
    <text evidence="1">The sequence shown here is derived from an EMBL/GenBank/DDBJ whole genome shotgun (WGS) entry which is preliminary data.</text>
</comment>
<dbReference type="EMBL" id="MFZH01000047">
    <property type="protein sequence ID" value="OGK17402.1"/>
    <property type="molecule type" value="Genomic_DNA"/>
</dbReference>
<name>A0A1F7GFY8_9BACT</name>
<proteinExistence type="predicted"/>
<protein>
    <submittedName>
        <fullName evidence="1">Uncharacterized protein</fullName>
    </submittedName>
</protein>
<accession>A0A1F7GFY8</accession>
<organism evidence="1 2">
    <name type="scientific">Candidatus Roizmanbacteria bacterium RIFCSPHIGHO2_01_FULL_39_24</name>
    <dbReference type="NCBI Taxonomy" id="1802032"/>
    <lineage>
        <taxon>Bacteria</taxon>
        <taxon>Candidatus Roizmaniibacteriota</taxon>
    </lineage>
</organism>
<dbReference type="AlphaFoldDB" id="A0A1F7GFY8"/>
<evidence type="ECO:0000313" key="1">
    <source>
        <dbReference type="EMBL" id="OGK17402.1"/>
    </source>
</evidence>
<dbReference type="Proteomes" id="UP000176850">
    <property type="component" value="Unassembled WGS sequence"/>
</dbReference>
<reference evidence="1 2" key="1">
    <citation type="journal article" date="2016" name="Nat. Commun.">
        <title>Thousands of microbial genomes shed light on interconnected biogeochemical processes in an aquifer system.</title>
        <authorList>
            <person name="Anantharaman K."/>
            <person name="Brown C.T."/>
            <person name="Hug L.A."/>
            <person name="Sharon I."/>
            <person name="Castelle C.J."/>
            <person name="Probst A.J."/>
            <person name="Thomas B.C."/>
            <person name="Singh A."/>
            <person name="Wilkins M.J."/>
            <person name="Karaoz U."/>
            <person name="Brodie E.L."/>
            <person name="Williams K.H."/>
            <person name="Hubbard S.S."/>
            <person name="Banfield J.F."/>
        </authorList>
    </citation>
    <scope>NUCLEOTIDE SEQUENCE [LARGE SCALE GENOMIC DNA]</scope>
</reference>